<protein>
    <recommendedName>
        <fullName evidence="5">Accumulation-associated protein</fullName>
    </recommendedName>
</protein>
<name>A0AAU9RV88_THLAR</name>
<evidence type="ECO:0000256" key="1">
    <source>
        <dbReference type="SAM" id="MobiDB-lite"/>
    </source>
</evidence>
<keyword evidence="2" id="KW-0472">Membrane</keyword>
<dbReference type="InterPro" id="IPR055301">
    <property type="entry name" value="Lea14-like_2"/>
</dbReference>
<evidence type="ECO:0000313" key="4">
    <source>
        <dbReference type="Proteomes" id="UP000836841"/>
    </source>
</evidence>
<dbReference type="PANTHER" id="PTHR31852">
    <property type="entry name" value="LATE EMBRYOGENESIS ABUNDANT (LEA) HYDROXYPROLINE-RICH GLYCOPROTEIN FAMILY"/>
    <property type="match status" value="1"/>
</dbReference>
<dbReference type="EMBL" id="OU466858">
    <property type="protein sequence ID" value="CAH2048354.1"/>
    <property type="molecule type" value="Genomic_DNA"/>
</dbReference>
<organism evidence="3 4">
    <name type="scientific">Thlaspi arvense</name>
    <name type="common">Field penny-cress</name>
    <dbReference type="NCBI Taxonomy" id="13288"/>
    <lineage>
        <taxon>Eukaryota</taxon>
        <taxon>Viridiplantae</taxon>
        <taxon>Streptophyta</taxon>
        <taxon>Embryophyta</taxon>
        <taxon>Tracheophyta</taxon>
        <taxon>Spermatophyta</taxon>
        <taxon>Magnoliopsida</taxon>
        <taxon>eudicotyledons</taxon>
        <taxon>Gunneridae</taxon>
        <taxon>Pentapetalae</taxon>
        <taxon>rosids</taxon>
        <taxon>malvids</taxon>
        <taxon>Brassicales</taxon>
        <taxon>Brassicaceae</taxon>
        <taxon>Thlaspideae</taxon>
        <taxon>Thlaspi</taxon>
    </lineage>
</organism>
<evidence type="ECO:0008006" key="5">
    <source>
        <dbReference type="Google" id="ProtNLM"/>
    </source>
</evidence>
<feature type="transmembrane region" description="Helical" evidence="2">
    <location>
        <begin position="20"/>
        <end position="41"/>
    </location>
</feature>
<evidence type="ECO:0000256" key="2">
    <source>
        <dbReference type="SAM" id="Phobius"/>
    </source>
</evidence>
<dbReference type="AlphaFoldDB" id="A0AAU9RV88"/>
<keyword evidence="2" id="KW-0812">Transmembrane</keyword>
<gene>
    <name evidence="3" type="ORF">TAV2_LOCUS6476</name>
</gene>
<proteinExistence type="predicted"/>
<reference evidence="3 4" key="1">
    <citation type="submission" date="2022-03" db="EMBL/GenBank/DDBJ databases">
        <authorList>
            <person name="Nunn A."/>
            <person name="Chopra R."/>
            <person name="Nunn A."/>
            <person name="Contreras Garrido A."/>
        </authorList>
    </citation>
    <scope>NUCLEOTIDE SEQUENCE [LARGE SCALE GENOMIC DNA]</scope>
</reference>
<evidence type="ECO:0000313" key="3">
    <source>
        <dbReference type="EMBL" id="CAH2048354.1"/>
    </source>
</evidence>
<sequence>MAKPHGGRRRPSNRTNLASCAVATVFLLFLLAVLLIVYFTVFKPKDPKISVNAVQLPSFAVSNNTANFTFSQYVAVRNPNRAVFSHYDSSIQLLYSGNQVGFMFIPAGKIDSGRTQYMAATFTVQSFPISPPSSSAIASVSAAVVPDFPGMPGPPDFTVTPGSPRIPDSPDFPGDPETPDFPGDSGPPSFPRNPGSPDNPRNPGSPILPRNPGSPVMPGNPGSGVPRSMGPPGFPGTGAPPGFPGIGAPPGFPGIGAPPGTPVGFGGGTGPTLGDGYANPGFGYASRAGPTMEIESKMELAGRVKVLHVFTHHVVAKSDCRVTVSIADGSVLGFHC</sequence>
<feature type="compositionally biased region" description="Gly residues" evidence="1">
    <location>
        <begin position="263"/>
        <end position="272"/>
    </location>
</feature>
<keyword evidence="2" id="KW-1133">Transmembrane helix</keyword>
<keyword evidence="4" id="KW-1185">Reference proteome</keyword>
<accession>A0AAU9RV88</accession>
<feature type="region of interest" description="Disordered" evidence="1">
    <location>
        <begin position="152"/>
        <end position="272"/>
    </location>
</feature>
<dbReference type="SUPFAM" id="SSF117070">
    <property type="entry name" value="LEA14-like"/>
    <property type="match status" value="1"/>
</dbReference>
<dbReference type="Proteomes" id="UP000836841">
    <property type="component" value="Chromosome 2"/>
</dbReference>